<feature type="transmembrane region" description="Helical" evidence="1">
    <location>
        <begin position="20"/>
        <end position="38"/>
    </location>
</feature>
<evidence type="ECO:0000313" key="2">
    <source>
        <dbReference type="EMBL" id="MBC2576282.1"/>
    </source>
</evidence>
<feature type="transmembrane region" description="Helical" evidence="1">
    <location>
        <begin position="160"/>
        <end position="181"/>
    </location>
</feature>
<evidence type="ECO:0000256" key="1">
    <source>
        <dbReference type="SAM" id="Phobius"/>
    </source>
</evidence>
<name>A0ABR6TLK1_9FIRM</name>
<feature type="transmembrane region" description="Helical" evidence="1">
    <location>
        <begin position="232"/>
        <end position="254"/>
    </location>
</feature>
<dbReference type="Proteomes" id="UP000713904">
    <property type="component" value="Unassembled WGS sequence"/>
</dbReference>
<keyword evidence="3" id="KW-1185">Reference proteome</keyword>
<sequence length="264" mass="29805">MVRLISSEWMKTKRTMVRWINFFLPLLISGCIIGYVALRGMSSDFQMTTFQTFFEIWTIFVIPIGVGILAGYVVHQEELASSFNGFLSLRLPRYKLYLVKFFPLSIIIMISTFLATIVFYIGITLIFPELSNIWLFFLIAAILVIIGTLPIIAIHLWVSFAWGTGVSIGIGICGLLMAGLIGRTSLGNSIWQFIPWTVPVRLVKNLSPYLLFSANMTTPPPLVSSGWAVKQFLIGITSVGVCLFIVLLCGMIWFSKWEGRKYYE</sequence>
<organism evidence="2 3">
    <name type="scientific">Peptostreptococcus canis</name>
    <dbReference type="NCBI Taxonomy" id="1159213"/>
    <lineage>
        <taxon>Bacteria</taxon>
        <taxon>Bacillati</taxon>
        <taxon>Bacillota</taxon>
        <taxon>Clostridia</taxon>
        <taxon>Peptostreptococcales</taxon>
        <taxon>Peptostreptococcaceae</taxon>
        <taxon>Peptostreptococcus</taxon>
    </lineage>
</organism>
<proteinExistence type="predicted"/>
<dbReference type="CDD" id="cd21808">
    <property type="entry name" value="ABC-2_lan_permease_MutG"/>
    <property type="match status" value="1"/>
</dbReference>
<keyword evidence="1" id="KW-0812">Transmembrane</keyword>
<dbReference type="RefSeq" id="WP_185624310.1">
    <property type="nucleotide sequence ID" value="NZ_JABGBW010000004.1"/>
</dbReference>
<dbReference type="PROSITE" id="PS51257">
    <property type="entry name" value="PROKAR_LIPOPROTEIN"/>
    <property type="match status" value="1"/>
</dbReference>
<dbReference type="InterPro" id="IPR022294">
    <property type="entry name" value="ABC-transptr_permeasesu"/>
</dbReference>
<keyword evidence="1" id="KW-0472">Membrane</keyword>
<protein>
    <submittedName>
        <fullName evidence="2">Lantibiotic immunity ABC transporter MutG family permease subunit</fullName>
    </submittedName>
</protein>
<dbReference type="Pfam" id="PF12730">
    <property type="entry name" value="ABC2_membrane_4"/>
    <property type="match status" value="1"/>
</dbReference>
<reference evidence="2 3" key="1">
    <citation type="submission" date="2020-05" db="EMBL/GenBank/DDBJ databases">
        <title>Draft genome of xy-202 and genomic insight in genome of the genus Peptostreptococcus.</title>
        <authorList>
            <person name="Zhang Z."/>
        </authorList>
    </citation>
    <scope>NUCLEOTIDE SEQUENCE [LARGE SCALE GENOMIC DNA]</scope>
    <source>
        <strain evidence="2 3">DSM 27025</strain>
    </source>
</reference>
<feature type="transmembrane region" description="Helical" evidence="1">
    <location>
        <begin position="133"/>
        <end position="154"/>
    </location>
</feature>
<feature type="transmembrane region" description="Helical" evidence="1">
    <location>
        <begin position="50"/>
        <end position="74"/>
    </location>
</feature>
<dbReference type="EMBL" id="JABGBW010000004">
    <property type="protein sequence ID" value="MBC2576282.1"/>
    <property type="molecule type" value="Genomic_DNA"/>
</dbReference>
<comment type="caution">
    <text evidence="2">The sequence shown here is derived from an EMBL/GenBank/DDBJ whole genome shotgun (WGS) entry which is preliminary data.</text>
</comment>
<feature type="transmembrane region" description="Helical" evidence="1">
    <location>
        <begin position="94"/>
        <end position="121"/>
    </location>
</feature>
<accession>A0ABR6TLK1</accession>
<keyword evidence="1" id="KW-1133">Transmembrane helix</keyword>
<evidence type="ECO:0000313" key="3">
    <source>
        <dbReference type="Proteomes" id="UP000713904"/>
    </source>
</evidence>
<dbReference type="NCBIfam" id="TIGR03733">
    <property type="entry name" value="lanti_perm_MutG"/>
    <property type="match status" value="1"/>
</dbReference>
<gene>
    <name evidence="2" type="ORF">HLB29_06245</name>
</gene>